<sequence>MRGLGFRHDSKLSYSRTAHYTEIDEPLPRPPAEEFQGAAWDTIKKHPHLFQTHTPIDPDKLKDLLSDHPNKSFVDSVITVLKEGLWPWANTKPTENFPETWDNSWAPLPSDSEQEFINNQCEAEVEAQRHSPAFGPDLLPGMYSTPNIAVPKPRSEALRLVANQSAGEYCQNNMIDRDQTRGARMDTLLVFIPLLLAFARAHPEEKLVLWKSDVANAFRLVPIHPLWQIKQVVTAGMPTKDEVKKNLWNFDQLCRYVDWCACFGNCGSPRAWASVMGLVIWIAIFIYNILLLCCYIDDCYSVALAKDLDYYEPYSCWMPREQVILLRLWDHLGIPHKAPKQVWGTPLMVIGFLVDPNALTATLPSDSKTDIINHAREFAASRRRTLHEWQQLTGWMNWSFNVFPLLRPSLSNVYSKMSGKSEPSALIYINKAVRTELEWFANHVEISSGVFFFATIDWNPDTEADLTIYCDACLEGMGIWVPGDNLGLICTTDPSCPLSNIIFYWEALTVLAAIEWSTSSPLLAGHSVENPLRLTIHSDNMNTVNVFSSLSAQPEYNP</sequence>
<evidence type="ECO:0000256" key="1">
    <source>
        <dbReference type="SAM" id="Phobius"/>
    </source>
</evidence>
<dbReference type="PANTHER" id="PTHR33050">
    <property type="entry name" value="REVERSE TRANSCRIPTASE DOMAIN-CONTAINING PROTEIN"/>
    <property type="match status" value="1"/>
</dbReference>
<evidence type="ECO:0000313" key="2">
    <source>
        <dbReference type="EMBL" id="THU75856.1"/>
    </source>
</evidence>
<keyword evidence="3" id="KW-1185">Reference proteome</keyword>
<dbReference type="EMBL" id="ML181439">
    <property type="protein sequence ID" value="THU75856.1"/>
    <property type="molecule type" value="Genomic_DNA"/>
</dbReference>
<dbReference type="AlphaFoldDB" id="A0A4S8KK23"/>
<dbReference type="Proteomes" id="UP000297245">
    <property type="component" value="Unassembled WGS sequence"/>
</dbReference>
<keyword evidence="1" id="KW-0472">Membrane</keyword>
<gene>
    <name evidence="2" type="ORF">K435DRAFT_706249</name>
</gene>
<feature type="non-terminal residue" evidence="2">
    <location>
        <position position="558"/>
    </location>
</feature>
<keyword evidence="1" id="KW-1133">Transmembrane helix</keyword>
<dbReference type="InterPro" id="IPR043502">
    <property type="entry name" value="DNA/RNA_pol_sf"/>
</dbReference>
<protein>
    <recommendedName>
        <fullName evidence="4">Reverse transcriptase domain-containing protein</fullName>
    </recommendedName>
</protein>
<proteinExistence type="predicted"/>
<dbReference type="OrthoDB" id="198652at2759"/>
<organism evidence="2 3">
    <name type="scientific">Dendrothele bispora (strain CBS 962.96)</name>
    <dbReference type="NCBI Taxonomy" id="1314807"/>
    <lineage>
        <taxon>Eukaryota</taxon>
        <taxon>Fungi</taxon>
        <taxon>Dikarya</taxon>
        <taxon>Basidiomycota</taxon>
        <taxon>Agaricomycotina</taxon>
        <taxon>Agaricomycetes</taxon>
        <taxon>Agaricomycetidae</taxon>
        <taxon>Agaricales</taxon>
        <taxon>Agaricales incertae sedis</taxon>
        <taxon>Dendrothele</taxon>
    </lineage>
</organism>
<dbReference type="SUPFAM" id="SSF56672">
    <property type="entry name" value="DNA/RNA polymerases"/>
    <property type="match status" value="1"/>
</dbReference>
<reference evidence="2 3" key="1">
    <citation type="journal article" date="2019" name="Nat. Ecol. Evol.">
        <title>Megaphylogeny resolves global patterns of mushroom evolution.</title>
        <authorList>
            <person name="Varga T."/>
            <person name="Krizsan K."/>
            <person name="Foldi C."/>
            <person name="Dima B."/>
            <person name="Sanchez-Garcia M."/>
            <person name="Sanchez-Ramirez S."/>
            <person name="Szollosi G.J."/>
            <person name="Szarkandi J.G."/>
            <person name="Papp V."/>
            <person name="Albert L."/>
            <person name="Andreopoulos W."/>
            <person name="Angelini C."/>
            <person name="Antonin V."/>
            <person name="Barry K.W."/>
            <person name="Bougher N.L."/>
            <person name="Buchanan P."/>
            <person name="Buyck B."/>
            <person name="Bense V."/>
            <person name="Catcheside P."/>
            <person name="Chovatia M."/>
            <person name="Cooper J."/>
            <person name="Damon W."/>
            <person name="Desjardin D."/>
            <person name="Finy P."/>
            <person name="Geml J."/>
            <person name="Haridas S."/>
            <person name="Hughes K."/>
            <person name="Justo A."/>
            <person name="Karasinski D."/>
            <person name="Kautmanova I."/>
            <person name="Kiss B."/>
            <person name="Kocsube S."/>
            <person name="Kotiranta H."/>
            <person name="LaButti K.M."/>
            <person name="Lechner B.E."/>
            <person name="Liimatainen K."/>
            <person name="Lipzen A."/>
            <person name="Lukacs Z."/>
            <person name="Mihaltcheva S."/>
            <person name="Morgado L.N."/>
            <person name="Niskanen T."/>
            <person name="Noordeloos M.E."/>
            <person name="Ohm R.A."/>
            <person name="Ortiz-Santana B."/>
            <person name="Ovrebo C."/>
            <person name="Racz N."/>
            <person name="Riley R."/>
            <person name="Savchenko A."/>
            <person name="Shiryaev A."/>
            <person name="Soop K."/>
            <person name="Spirin V."/>
            <person name="Szebenyi C."/>
            <person name="Tomsovsky M."/>
            <person name="Tulloss R.E."/>
            <person name="Uehling J."/>
            <person name="Grigoriev I.V."/>
            <person name="Vagvolgyi C."/>
            <person name="Papp T."/>
            <person name="Martin F.M."/>
            <person name="Miettinen O."/>
            <person name="Hibbett D.S."/>
            <person name="Nagy L.G."/>
        </authorList>
    </citation>
    <scope>NUCLEOTIDE SEQUENCE [LARGE SCALE GENOMIC DNA]</scope>
    <source>
        <strain evidence="2 3">CBS 962.96</strain>
    </source>
</reference>
<dbReference type="InterPro" id="IPR052055">
    <property type="entry name" value="Hepadnavirus_pol/RT"/>
</dbReference>
<keyword evidence="1" id="KW-0812">Transmembrane</keyword>
<feature type="transmembrane region" description="Helical" evidence="1">
    <location>
        <begin position="271"/>
        <end position="296"/>
    </location>
</feature>
<evidence type="ECO:0008006" key="4">
    <source>
        <dbReference type="Google" id="ProtNLM"/>
    </source>
</evidence>
<accession>A0A4S8KK23</accession>
<name>A0A4S8KK23_DENBC</name>
<evidence type="ECO:0000313" key="3">
    <source>
        <dbReference type="Proteomes" id="UP000297245"/>
    </source>
</evidence>
<dbReference type="PANTHER" id="PTHR33050:SF7">
    <property type="entry name" value="RIBONUCLEASE H"/>
    <property type="match status" value="1"/>
</dbReference>